<dbReference type="EMBL" id="CABD030041366">
    <property type="status" value="NOT_ANNOTATED_CDS"/>
    <property type="molecule type" value="Genomic_DNA"/>
</dbReference>
<evidence type="ECO:0000313" key="2">
    <source>
        <dbReference type="Proteomes" id="UP000001519"/>
    </source>
</evidence>
<organism evidence="1 2">
    <name type="scientific">Gorilla gorilla gorilla</name>
    <name type="common">Western lowland gorilla</name>
    <dbReference type="NCBI Taxonomy" id="9595"/>
    <lineage>
        <taxon>Eukaryota</taxon>
        <taxon>Metazoa</taxon>
        <taxon>Chordata</taxon>
        <taxon>Craniata</taxon>
        <taxon>Vertebrata</taxon>
        <taxon>Euteleostomi</taxon>
        <taxon>Mammalia</taxon>
        <taxon>Eutheria</taxon>
        <taxon>Euarchontoglires</taxon>
        <taxon>Primates</taxon>
        <taxon>Haplorrhini</taxon>
        <taxon>Catarrhini</taxon>
        <taxon>Hominidae</taxon>
        <taxon>Gorilla</taxon>
    </lineage>
</organism>
<dbReference type="Ensembl" id="ENSGGOT00000051943.1">
    <property type="protein sequence ID" value="ENSGGOP00000050683.1"/>
    <property type="gene ID" value="ENSGGOG00000040231.1"/>
</dbReference>
<reference evidence="1" key="4">
    <citation type="submission" date="2025-09" db="UniProtKB">
        <authorList>
            <consortium name="Ensembl"/>
        </authorList>
    </citation>
    <scope>IDENTIFICATION</scope>
</reference>
<dbReference type="Proteomes" id="UP000001519">
    <property type="component" value="Chromosome 5"/>
</dbReference>
<accession>A0A2I2ZU83</accession>
<dbReference type="InParanoid" id="A0A2I2ZU83"/>
<dbReference type="GeneTree" id="ENSGT00910000147119"/>
<protein>
    <submittedName>
        <fullName evidence="1">Uncharacterized protein</fullName>
    </submittedName>
</protein>
<sequence length="46" mass="5577">MEIGWMHNRRQSNEEFLYKHKNWAQPFDCVGSHKVALQTEETEEQN</sequence>
<dbReference type="AlphaFoldDB" id="A0A2I2ZU83"/>
<name>A0A2I2ZU83_GORGO</name>
<reference evidence="2" key="1">
    <citation type="submission" date="2011-05" db="EMBL/GenBank/DDBJ databases">
        <title>Insights into the evolution of the great apes provided by the gorilla genome.</title>
        <authorList>
            <person name="Scally A."/>
        </authorList>
    </citation>
    <scope>NUCLEOTIDE SEQUENCE [LARGE SCALE GENOMIC DNA]</scope>
</reference>
<proteinExistence type="predicted"/>
<reference evidence="1 2" key="2">
    <citation type="journal article" date="2012" name="Nature">
        <title>Insights into hominid evolution from the gorilla genome sequence.</title>
        <authorList>
            <person name="Scally A."/>
            <person name="Dutheil J.Y."/>
            <person name="Hillier L.W."/>
            <person name="Jordan G.E."/>
            <person name="Goodhead I."/>
            <person name="Herrero J."/>
            <person name="Hobolth A."/>
            <person name="Lappalainen T."/>
            <person name="Mailund T."/>
            <person name="Marques-Bonet T."/>
            <person name="McCarthy S."/>
            <person name="Montgomery S.H."/>
            <person name="Schwalie P.C."/>
            <person name="Tang Y.A."/>
            <person name="Ward M.C."/>
            <person name="Xue Y."/>
            <person name="Yngvadottir B."/>
            <person name="Alkan C."/>
            <person name="Andersen L.N."/>
            <person name="Ayub Q."/>
            <person name="Ball E.V."/>
            <person name="Beal K."/>
            <person name="Bradley B.J."/>
            <person name="Chen Y."/>
            <person name="Clee C.M."/>
            <person name="Fitzgerald S."/>
            <person name="Graves T.A."/>
            <person name="Gu Y."/>
            <person name="Heath P."/>
            <person name="Heger A."/>
            <person name="Karakoc E."/>
            <person name="Kolb-Kokocinski A."/>
            <person name="Laird G.K."/>
            <person name="Lunter G."/>
            <person name="Meader S."/>
            <person name="Mort M."/>
            <person name="Mullikin J.C."/>
            <person name="Munch K."/>
            <person name="O'Connor T.D."/>
            <person name="Phillips A.D."/>
            <person name="Prado-Martinez J."/>
            <person name="Rogers A.S."/>
            <person name="Sajjadian S."/>
            <person name="Schmidt D."/>
            <person name="Shaw K."/>
            <person name="Simpson J.T."/>
            <person name="Stenson P.D."/>
            <person name="Turner D.J."/>
            <person name="Vigilant L."/>
            <person name="Vilella A.J."/>
            <person name="Whitener W."/>
            <person name="Zhu B."/>
            <person name="Cooper D.N."/>
            <person name="de Jong P."/>
            <person name="Dermitzakis E.T."/>
            <person name="Eichler E.E."/>
            <person name="Flicek P."/>
            <person name="Goldman N."/>
            <person name="Mundy N.I."/>
            <person name="Ning Z."/>
            <person name="Odom D.T."/>
            <person name="Ponting C.P."/>
            <person name="Quail M.A."/>
            <person name="Ryder O.A."/>
            <person name="Searle S.M."/>
            <person name="Warren W.C."/>
            <person name="Wilson R.K."/>
            <person name="Schierup M.H."/>
            <person name="Rogers J."/>
            <person name="Tyler-Smith C."/>
            <person name="Durbin R."/>
        </authorList>
    </citation>
    <scope>NUCLEOTIDE SEQUENCE [LARGE SCALE GENOMIC DNA]</scope>
</reference>
<dbReference type="EMBL" id="CABD030041365">
    <property type="status" value="NOT_ANNOTATED_CDS"/>
    <property type="molecule type" value="Genomic_DNA"/>
</dbReference>
<keyword evidence="2" id="KW-1185">Reference proteome</keyword>
<evidence type="ECO:0000313" key="1">
    <source>
        <dbReference type="Ensembl" id="ENSGGOP00000050683.1"/>
    </source>
</evidence>
<reference evidence="1" key="3">
    <citation type="submission" date="2025-08" db="UniProtKB">
        <authorList>
            <consortium name="Ensembl"/>
        </authorList>
    </citation>
    <scope>IDENTIFICATION</scope>
</reference>
<dbReference type="Bgee" id="ENSGGOG00000040231">
    <property type="expression patterns" value="Expressed in prefrontal cortex"/>
</dbReference>